<evidence type="ECO:0000313" key="3">
    <source>
        <dbReference type="Proteomes" id="UP001596016"/>
    </source>
</evidence>
<evidence type="ECO:0000313" key="2">
    <source>
        <dbReference type="EMBL" id="MFC5387538.1"/>
    </source>
</evidence>
<evidence type="ECO:0000256" key="1">
    <source>
        <dbReference type="SAM" id="MobiDB-lite"/>
    </source>
</evidence>
<organism evidence="2 3">
    <name type="scientific">Aquamicrobium segne</name>
    <dbReference type="NCBI Taxonomy" id="469547"/>
    <lineage>
        <taxon>Bacteria</taxon>
        <taxon>Pseudomonadati</taxon>
        <taxon>Pseudomonadota</taxon>
        <taxon>Alphaproteobacteria</taxon>
        <taxon>Hyphomicrobiales</taxon>
        <taxon>Phyllobacteriaceae</taxon>
        <taxon>Aquamicrobium</taxon>
    </lineage>
</organism>
<dbReference type="Proteomes" id="UP001596016">
    <property type="component" value="Unassembled WGS sequence"/>
</dbReference>
<accession>A0ABW0H3Z0</accession>
<sequence>MLRDISEDMRIKLKDRLREMHHTLRAHRHDHGGPGLPFLPGGQPPFPLPEIEGLIGRAISLFDNTITVATTLAPYDDSTVRPRPLDAYFDPDGDRHTSQRAFRRDMYYLTKALLARFTITSRPIQEADFASVHTTMLRQHKNLLRLERRASCRTHKGRSSSLNEHRNYPKTDSTFWSDAPTEDKNSTTQKIARLASLCAALTAEFLRVRPVQPLTHEGNAPLTFEAKNRLTILIIASLALGLALASADPEPETDLLDMAALAIEARLERIICACHASDPISELTPIFAMLIFLLR</sequence>
<dbReference type="RefSeq" id="WP_378231637.1">
    <property type="nucleotide sequence ID" value="NZ_JBHSLL010000059.1"/>
</dbReference>
<feature type="region of interest" description="Disordered" evidence="1">
    <location>
        <begin position="152"/>
        <end position="183"/>
    </location>
</feature>
<proteinExistence type="predicted"/>
<protein>
    <submittedName>
        <fullName evidence="2">Uncharacterized protein</fullName>
    </submittedName>
</protein>
<dbReference type="EMBL" id="JBHSLL010000059">
    <property type="protein sequence ID" value="MFC5387538.1"/>
    <property type="molecule type" value="Genomic_DNA"/>
</dbReference>
<reference evidence="3" key="1">
    <citation type="journal article" date="2019" name="Int. J. Syst. Evol. Microbiol.">
        <title>The Global Catalogue of Microorganisms (GCM) 10K type strain sequencing project: providing services to taxonomists for standard genome sequencing and annotation.</title>
        <authorList>
            <consortium name="The Broad Institute Genomics Platform"/>
            <consortium name="The Broad Institute Genome Sequencing Center for Infectious Disease"/>
            <person name="Wu L."/>
            <person name="Ma J."/>
        </authorList>
    </citation>
    <scope>NUCLEOTIDE SEQUENCE [LARGE SCALE GENOMIC DNA]</scope>
    <source>
        <strain evidence="3">CGMCC 4.1415</strain>
    </source>
</reference>
<gene>
    <name evidence="2" type="ORF">ACFPLB_16385</name>
</gene>
<name>A0ABW0H3Z0_9HYPH</name>
<comment type="caution">
    <text evidence="2">The sequence shown here is derived from an EMBL/GenBank/DDBJ whole genome shotgun (WGS) entry which is preliminary data.</text>
</comment>
<keyword evidence="3" id="KW-1185">Reference proteome</keyword>